<reference evidence="1 2" key="1">
    <citation type="submission" date="2019-06" db="EMBL/GenBank/DDBJ databases">
        <title>Genome Sequence of the Brown Rot Fungal Pathogen Monilinia fructicola.</title>
        <authorList>
            <person name="De Miccolis Angelini R.M."/>
            <person name="Landi L."/>
            <person name="Abate D."/>
            <person name="Pollastro S."/>
            <person name="Romanazzi G."/>
            <person name="Faretra F."/>
        </authorList>
    </citation>
    <scope>NUCLEOTIDE SEQUENCE [LARGE SCALE GENOMIC DNA]</scope>
    <source>
        <strain evidence="1 2">Mfrc123</strain>
    </source>
</reference>
<name>A0A5M9K5Y8_MONFR</name>
<comment type="caution">
    <text evidence="1">The sequence shown here is derived from an EMBL/GenBank/DDBJ whole genome shotgun (WGS) entry which is preliminary data.</text>
</comment>
<dbReference type="EMBL" id="VICG01000002">
    <property type="protein sequence ID" value="KAA8575596.1"/>
    <property type="molecule type" value="Genomic_DNA"/>
</dbReference>
<gene>
    <name evidence="1" type="ORF">EYC84_004728</name>
</gene>
<keyword evidence="2" id="KW-1185">Reference proteome</keyword>
<dbReference type="Proteomes" id="UP000322873">
    <property type="component" value="Unassembled WGS sequence"/>
</dbReference>
<evidence type="ECO:0000313" key="2">
    <source>
        <dbReference type="Proteomes" id="UP000322873"/>
    </source>
</evidence>
<evidence type="ECO:0000313" key="1">
    <source>
        <dbReference type="EMBL" id="KAA8575596.1"/>
    </source>
</evidence>
<protein>
    <submittedName>
        <fullName evidence="1">Uncharacterized protein</fullName>
    </submittedName>
</protein>
<organism evidence="1 2">
    <name type="scientific">Monilinia fructicola</name>
    <name type="common">Brown rot fungus</name>
    <name type="synonym">Ciboria fructicola</name>
    <dbReference type="NCBI Taxonomy" id="38448"/>
    <lineage>
        <taxon>Eukaryota</taxon>
        <taxon>Fungi</taxon>
        <taxon>Dikarya</taxon>
        <taxon>Ascomycota</taxon>
        <taxon>Pezizomycotina</taxon>
        <taxon>Leotiomycetes</taxon>
        <taxon>Helotiales</taxon>
        <taxon>Sclerotiniaceae</taxon>
        <taxon>Monilinia</taxon>
    </lineage>
</organism>
<accession>A0A5M9K5Y8</accession>
<sequence>MSYADISRAGTLDDSSFPCSVVSGQIRVGSSRVNIAMQAISKVIKYAWTNQSLSRWRLFRFREELKLVSMM</sequence>
<dbReference type="AlphaFoldDB" id="A0A5M9K5Y8"/>
<proteinExistence type="predicted"/>